<keyword evidence="2 4" id="KW-0689">Ribosomal protein</keyword>
<dbReference type="GO" id="GO:0005763">
    <property type="term" value="C:mitochondrial small ribosomal subunit"/>
    <property type="evidence" value="ECO:0007669"/>
    <property type="project" value="TreeGrafter"/>
</dbReference>
<evidence type="ECO:0000256" key="1">
    <source>
        <dbReference type="ARBA" id="ARBA00005589"/>
    </source>
</evidence>
<dbReference type="OrthoDB" id="10066799at2759"/>
<dbReference type="GO" id="GO:0070181">
    <property type="term" value="F:small ribosomal subunit rRNA binding"/>
    <property type="evidence" value="ECO:0007669"/>
    <property type="project" value="TreeGrafter"/>
</dbReference>
<name>A0A4Y2HIL2_ARAVE</name>
<keyword evidence="5" id="KW-1185">Reference proteome</keyword>
<dbReference type="AlphaFoldDB" id="A0A4Y2HIL2"/>
<dbReference type="NCBIfam" id="TIGR00165">
    <property type="entry name" value="S18"/>
    <property type="match status" value="1"/>
</dbReference>
<accession>A0A4Y2HIL2</accession>
<dbReference type="Pfam" id="PF01084">
    <property type="entry name" value="Ribosomal_S18"/>
    <property type="match status" value="1"/>
</dbReference>
<evidence type="ECO:0000256" key="2">
    <source>
        <dbReference type="ARBA" id="ARBA00022980"/>
    </source>
</evidence>
<dbReference type="Proteomes" id="UP000499080">
    <property type="component" value="Unassembled WGS sequence"/>
</dbReference>
<protein>
    <submittedName>
        <fullName evidence="4">28S ribosomal protein S18c, mitochondrial</fullName>
    </submittedName>
</protein>
<dbReference type="InterPro" id="IPR001648">
    <property type="entry name" value="Ribosomal_bS18"/>
</dbReference>
<dbReference type="PANTHER" id="PTHR13479:SF40">
    <property type="entry name" value="SMALL RIBOSOMAL SUBUNIT PROTEIN BS18M"/>
    <property type="match status" value="1"/>
</dbReference>
<dbReference type="InterPro" id="IPR036870">
    <property type="entry name" value="Ribosomal_bS18_sf"/>
</dbReference>
<comment type="caution">
    <text evidence="4">The sequence shown here is derived from an EMBL/GenBank/DDBJ whole genome shotgun (WGS) entry which is preliminary data.</text>
</comment>
<organism evidence="4 5">
    <name type="scientific">Araneus ventricosus</name>
    <name type="common">Orbweaver spider</name>
    <name type="synonym">Epeira ventricosa</name>
    <dbReference type="NCBI Taxonomy" id="182803"/>
    <lineage>
        <taxon>Eukaryota</taxon>
        <taxon>Metazoa</taxon>
        <taxon>Ecdysozoa</taxon>
        <taxon>Arthropoda</taxon>
        <taxon>Chelicerata</taxon>
        <taxon>Arachnida</taxon>
        <taxon>Araneae</taxon>
        <taxon>Araneomorphae</taxon>
        <taxon>Entelegynae</taxon>
        <taxon>Araneoidea</taxon>
        <taxon>Araneidae</taxon>
        <taxon>Araneus</taxon>
    </lineage>
</organism>
<gene>
    <name evidence="4" type="primary">MRPS18C</name>
    <name evidence="4" type="ORF">AVEN_65674_1</name>
</gene>
<sequence>MNVLRNVKFVYQATNSMLRLNANSHILKTCSVILMRNCSTSKNNPIEETALQKDTSPENCEDMFISDIENPYKPKKRVCILCKYKIPIDYKNVRLLSQFISPYTGQIYDKHITGLCAAQQKRLVAMIHVARNLGYMANYLKEAKYLKDPKLFDPFSPSRPNPH</sequence>
<comment type="similarity">
    <text evidence="1">Belongs to the bacterial ribosomal protein bS18 family.</text>
</comment>
<evidence type="ECO:0000313" key="5">
    <source>
        <dbReference type="Proteomes" id="UP000499080"/>
    </source>
</evidence>
<dbReference type="EMBL" id="BGPR01001965">
    <property type="protein sequence ID" value="GBM65226.1"/>
    <property type="molecule type" value="Genomic_DNA"/>
</dbReference>
<proteinExistence type="inferred from homology"/>
<dbReference type="SUPFAM" id="SSF46911">
    <property type="entry name" value="Ribosomal protein S18"/>
    <property type="match status" value="1"/>
</dbReference>
<reference evidence="4 5" key="1">
    <citation type="journal article" date="2019" name="Sci. Rep.">
        <title>Orb-weaving spider Araneus ventricosus genome elucidates the spidroin gene catalogue.</title>
        <authorList>
            <person name="Kono N."/>
            <person name="Nakamura H."/>
            <person name="Ohtoshi R."/>
            <person name="Moran D.A.P."/>
            <person name="Shinohara A."/>
            <person name="Yoshida Y."/>
            <person name="Fujiwara M."/>
            <person name="Mori M."/>
            <person name="Tomita M."/>
            <person name="Arakawa K."/>
        </authorList>
    </citation>
    <scope>NUCLEOTIDE SEQUENCE [LARGE SCALE GENOMIC DNA]</scope>
</reference>
<dbReference type="GO" id="GO:0003735">
    <property type="term" value="F:structural constituent of ribosome"/>
    <property type="evidence" value="ECO:0007669"/>
    <property type="project" value="InterPro"/>
</dbReference>
<dbReference type="GO" id="GO:0032543">
    <property type="term" value="P:mitochondrial translation"/>
    <property type="evidence" value="ECO:0007669"/>
    <property type="project" value="TreeGrafter"/>
</dbReference>
<evidence type="ECO:0000256" key="3">
    <source>
        <dbReference type="ARBA" id="ARBA00023274"/>
    </source>
</evidence>
<evidence type="ECO:0000313" key="4">
    <source>
        <dbReference type="EMBL" id="GBM65226.1"/>
    </source>
</evidence>
<dbReference type="Gene3D" id="4.10.640.10">
    <property type="entry name" value="Ribosomal protein S18"/>
    <property type="match status" value="1"/>
</dbReference>
<dbReference type="PANTHER" id="PTHR13479">
    <property type="entry name" value="30S RIBOSOMAL PROTEIN S18"/>
    <property type="match status" value="1"/>
</dbReference>
<keyword evidence="3" id="KW-0687">Ribonucleoprotein</keyword>